<protein>
    <submittedName>
        <fullName evidence="2">RES domain-containing protein</fullName>
    </submittedName>
</protein>
<evidence type="ECO:0000313" key="3">
    <source>
        <dbReference type="Proteomes" id="UP000503464"/>
    </source>
</evidence>
<dbReference type="Pfam" id="PF08808">
    <property type="entry name" value="RES"/>
    <property type="match status" value="1"/>
</dbReference>
<dbReference type="RefSeq" id="WP_173409679.1">
    <property type="nucleotide sequence ID" value="NZ_CP054160.3"/>
</dbReference>
<gene>
    <name evidence="2" type="ORF">G9399_19835</name>
</gene>
<dbReference type="InterPro" id="IPR014914">
    <property type="entry name" value="RES_dom"/>
</dbReference>
<dbReference type="EMBL" id="CP054160">
    <property type="protein sequence ID" value="QKJ60140.1"/>
    <property type="molecule type" value="Genomic_DNA"/>
</dbReference>
<proteinExistence type="predicted"/>
<dbReference type="SMART" id="SM00953">
    <property type="entry name" value="RES"/>
    <property type="match status" value="1"/>
</dbReference>
<evidence type="ECO:0000259" key="1">
    <source>
        <dbReference type="SMART" id="SM00953"/>
    </source>
</evidence>
<dbReference type="AlphaFoldDB" id="A0AAE7JUP8"/>
<feature type="domain" description="RES" evidence="1">
    <location>
        <begin position="172"/>
        <end position="326"/>
    </location>
</feature>
<sequence>MIKYCCANCFGDNGLQKNIIPSLFPKLGDCSYCGTKGIEIIEPYALFDHFSSLINIYEQNPDGKSLVVHLKEDWKLFSHPYLDEAHAKELLGDILDDGDVVRKPFVLSDSYKSESLAQWDHLCQELMYENRYFLNKSLDTDRLGELLSFLALDGVSQTWFRARIFTGDTLFEVDQMGAPPKRLVSHGRANPTGIPYLYLGSKPETALSEIRPHTGDKACVAEFTFSDNLTFIDLRDPRQTVSPFLLTDPSEMGKMLADIPFLERLGYELTRPVLPKSAALDYIPSQYICEFIKKTGFHGVLYNSSVSDGINMALFEPTNATGSNISTYDIDKVVVTVSKQD</sequence>
<organism evidence="2 3">
    <name type="scientific">Serratia fonticola</name>
    <dbReference type="NCBI Taxonomy" id="47917"/>
    <lineage>
        <taxon>Bacteria</taxon>
        <taxon>Pseudomonadati</taxon>
        <taxon>Pseudomonadota</taxon>
        <taxon>Gammaproteobacteria</taxon>
        <taxon>Enterobacterales</taxon>
        <taxon>Yersiniaceae</taxon>
        <taxon>Serratia</taxon>
    </lineage>
</organism>
<dbReference type="Proteomes" id="UP000503464">
    <property type="component" value="Chromosome"/>
</dbReference>
<name>A0AAE7JUP8_SERFO</name>
<evidence type="ECO:0000313" key="2">
    <source>
        <dbReference type="EMBL" id="QKJ60140.1"/>
    </source>
</evidence>
<reference evidence="3" key="1">
    <citation type="submission" date="2020-03" db="EMBL/GenBank/DDBJ databases">
        <title>Genome sequences of seven Enterobacteriaceae strains isolated from Canadian wastewater treatment facilities.</title>
        <authorList>
            <person name="Huang H."/>
            <person name="Chmara J.T."/>
            <person name="Duceppe M.-O."/>
        </authorList>
    </citation>
    <scope>NUCLEOTIDE SEQUENCE [LARGE SCALE GENOMIC DNA]</scope>
    <source>
        <strain evidence="3">Biosolid 3</strain>
    </source>
</reference>
<accession>A0AAE7JUP8</accession>